<keyword evidence="2" id="KW-0547">Nucleotide-binding</keyword>
<reference evidence="5" key="3">
    <citation type="submission" date="2015-04" db="UniProtKB">
        <authorList>
            <consortium name="EnsemblPlants"/>
        </authorList>
    </citation>
    <scope>IDENTIFICATION</scope>
    <source>
        <strain evidence="5">cv. Jemalong A17</strain>
    </source>
</reference>
<reference evidence="4 6" key="2">
    <citation type="journal article" date="2014" name="BMC Genomics">
        <title>An improved genome release (version Mt4.0) for the model legume Medicago truncatula.</title>
        <authorList>
            <person name="Tang H."/>
            <person name="Krishnakumar V."/>
            <person name="Bidwell S."/>
            <person name="Rosen B."/>
            <person name="Chan A."/>
            <person name="Zhou S."/>
            <person name="Gentzbittel L."/>
            <person name="Childs K.L."/>
            <person name="Yandell M."/>
            <person name="Gundlach H."/>
            <person name="Mayer K.F."/>
            <person name="Schwartz D.C."/>
            <person name="Town C.D."/>
        </authorList>
    </citation>
    <scope>GENOME REANNOTATION</scope>
    <source>
        <strain evidence="4">A17</strain>
        <strain evidence="5 6">cv. Jemalong A17</strain>
    </source>
</reference>
<name>G7J077_MEDTR</name>
<evidence type="ECO:0000313" key="6">
    <source>
        <dbReference type="Proteomes" id="UP000002051"/>
    </source>
</evidence>
<dbReference type="GO" id="GO:0046488">
    <property type="term" value="P:phosphatidylinositol metabolic process"/>
    <property type="evidence" value="ECO:0007669"/>
    <property type="project" value="UniProtKB-UniRule"/>
</dbReference>
<accession>G7J077</accession>
<dbReference type="InterPro" id="IPR023610">
    <property type="entry name" value="PInositol-4/5-P-5/4-kinase"/>
</dbReference>
<feature type="domain" description="PIPK" evidence="3">
    <location>
        <begin position="1"/>
        <end position="72"/>
    </location>
</feature>
<dbReference type="AlphaFoldDB" id="G7J077"/>
<evidence type="ECO:0000313" key="4">
    <source>
        <dbReference type="EMBL" id="AES68320.2"/>
    </source>
</evidence>
<dbReference type="EnsemblPlants" id="AES68320">
    <property type="protein sequence ID" value="AES68320"/>
    <property type="gene ID" value="MTR_3g005910"/>
</dbReference>
<dbReference type="EC" id="2.7.1.68" evidence="1"/>
<protein>
    <recommendedName>
        <fullName evidence="1">1-phosphatidylinositol-4-phosphate 5-kinase</fullName>
        <ecNumber evidence="1">2.7.1.68</ecNumber>
    </recommendedName>
</protein>
<dbReference type="PANTHER" id="PTHR23086:SF140">
    <property type="entry name" value="PHOSPHATIDYLINOSITOL 4-PHOSPHATE 5-KINASE 2"/>
    <property type="match status" value="1"/>
</dbReference>
<evidence type="ECO:0000256" key="1">
    <source>
        <dbReference type="ARBA" id="ARBA00012172"/>
    </source>
</evidence>
<accession>A0A0C3VAC6</accession>
<dbReference type="STRING" id="3880.G7J077"/>
<evidence type="ECO:0000256" key="2">
    <source>
        <dbReference type="PROSITE-ProRule" id="PRU00781"/>
    </source>
</evidence>
<keyword evidence="2" id="KW-0808">Transferase</keyword>
<reference evidence="4 6" key="1">
    <citation type="journal article" date="2011" name="Nature">
        <title>The Medicago genome provides insight into the evolution of rhizobial symbioses.</title>
        <authorList>
            <person name="Young N.D."/>
            <person name="Debelle F."/>
            <person name="Oldroyd G.E."/>
            <person name="Geurts R."/>
            <person name="Cannon S.B."/>
            <person name="Udvardi M.K."/>
            <person name="Benedito V.A."/>
            <person name="Mayer K.F."/>
            <person name="Gouzy J."/>
            <person name="Schoof H."/>
            <person name="Van de Peer Y."/>
            <person name="Proost S."/>
            <person name="Cook D.R."/>
            <person name="Meyers B.C."/>
            <person name="Spannagl M."/>
            <person name="Cheung F."/>
            <person name="De Mita S."/>
            <person name="Krishnakumar V."/>
            <person name="Gundlach H."/>
            <person name="Zhou S."/>
            <person name="Mudge J."/>
            <person name="Bharti A.K."/>
            <person name="Murray J.D."/>
            <person name="Naoumkina M.A."/>
            <person name="Rosen B."/>
            <person name="Silverstein K.A."/>
            <person name="Tang H."/>
            <person name="Rombauts S."/>
            <person name="Zhao P.X."/>
            <person name="Zhou P."/>
            <person name="Barbe V."/>
            <person name="Bardou P."/>
            <person name="Bechner M."/>
            <person name="Bellec A."/>
            <person name="Berger A."/>
            <person name="Berges H."/>
            <person name="Bidwell S."/>
            <person name="Bisseling T."/>
            <person name="Choisne N."/>
            <person name="Couloux A."/>
            <person name="Denny R."/>
            <person name="Deshpande S."/>
            <person name="Dai X."/>
            <person name="Doyle J.J."/>
            <person name="Dudez A.M."/>
            <person name="Farmer A.D."/>
            <person name="Fouteau S."/>
            <person name="Franken C."/>
            <person name="Gibelin C."/>
            <person name="Gish J."/>
            <person name="Goldstein S."/>
            <person name="Gonzalez A.J."/>
            <person name="Green P.J."/>
            <person name="Hallab A."/>
            <person name="Hartog M."/>
            <person name="Hua A."/>
            <person name="Humphray S.J."/>
            <person name="Jeong D.H."/>
            <person name="Jing Y."/>
            <person name="Jocker A."/>
            <person name="Kenton S.M."/>
            <person name="Kim D.J."/>
            <person name="Klee K."/>
            <person name="Lai H."/>
            <person name="Lang C."/>
            <person name="Lin S."/>
            <person name="Macmil S.L."/>
            <person name="Magdelenat G."/>
            <person name="Matthews L."/>
            <person name="McCorrison J."/>
            <person name="Monaghan E.L."/>
            <person name="Mun J.H."/>
            <person name="Najar F.Z."/>
            <person name="Nicholson C."/>
            <person name="Noirot C."/>
            <person name="O'Bleness M."/>
            <person name="Paule C.R."/>
            <person name="Poulain J."/>
            <person name="Prion F."/>
            <person name="Qin B."/>
            <person name="Qu C."/>
            <person name="Retzel E.F."/>
            <person name="Riddle C."/>
            <person name="Sallet E."/>
            <person name="Samain S."/>
            <person name="Samson N."/>
            <person name="Sanders I."/>
            <person name="Saurat O."/>
            <person name="Scarpelli C."/>
            <person name="Schiex T."/>
            <person name="Segurens B."/>
            <person name="Severin A.J."/>
            <person name="Sherrier D.J."/>
            <person name="Shi R."/>
            <person name="Sims S."/>
            <person name="Singer S.R."/>
            <person name="Sinharoy S."/>
            <person name="Sterck L."/>
            <person name="Viollet A."/>
            <person name="Wang B.B."/>
            <person name="Wang K."/>
            <person name="Wang M."/>
            <person name="Wang X."/>
            <person name="Warfsmann J."/>
            <person name="Weissenbach J."/>
            <person name="White D.D."/>
            <person name="White J.D."/>
            <person name="Wiley G.B."/>
            <person name="Wincker P."/>
            <person name="Xing Y."/>
            <person name="Yang L."/>
            <person name="Yao Z."/>
            <person name="Ying F."/>
            <person name="Zhai J."/>
            <person name="Zhou L."/>
            <person name="Zuber A."/>
            <person name="Denarie J."/>
            <person name="Dixon R.A."/>
            <person name="May G.D."/>
            <person name="Schwartz D.C."/>
            <person name="Rogers J."/>
            <person name="Quetier F."/>
            <person name="Town C.D."/>
            <person name="Roe B.A."/>
        </authorList>
    </citation>
    <scope>NUCLEOTIDE SEQUENCE [LARGE SCALE GENOMIC DNA]</scope>
    <source>
        <strain evidence="4">A17</strain>
        <strain evidence="5 6">cv. Jemalong A17</strain>
    </source>
</reference>
<proteinExistence type="predicted"/>
<dbReference type="GO" id="GO:0016308">
    <property type="term" value="F:1-phosphatidylinositol-4-phosphate 5-kinase activity"/>
    <property type="evidence" value="ECO:0007669"/>
    <property type="project" value="UniProtKB-EC"/>
</dbReference>
<dbReference type="InterPro" id="IPR027484">
    <property type="entry name" value="PInositol-4-P-5-kinase_N"/>
</dbReference>
<evidence type="ECO:0000259" key="3">
    <source>
        <dbReference type="PROSITE" id="PS51455"/>
    </source>
</evidence>
<gene>
    <name evidence="4" type="ordered locus">MTR_3g005910</name>
</gene>
<dbReference type="EMBL" id="CM001219">
    <property type="protein sequence ID" value="AES68320.2"/>
    <property type="molecule type" value="Genomic_DNA"/>
</dbReference>
<dbReference type="Proteomes" id="UP000002051">
    <property type="component" value="Chromosome 3"/>
</dbReference>
<evidence type="ECO:0000313" key="5">
    <source>
        <dbReference type="EnsemblPlants" id="AES68320"/>
    </source>
</evidence>
<dbReference type="InterPro" id="IPR002498">
    <property type="entry name" value="PInositol-4-P-4/5-kinase_core"/>
</dbReference>
<dbReference type="GO" id="GO:0005524">
    <property type="term" value="F:ATP binding"/>
    <property type="evidence" value="ECO:0007669"/>
    <property type="project" value="UniProtKB-UniRule"/>
</dbReference>
<dbReference type="Pfam" id="PF01504">
    <property type="entry name" value="PIP5K"/>
    <property type="match status" value="1"/>
</dbReference>
<dbReference type="PaxDb" id="3880-AES68320"/>
<sequence>MIKTVKKSEVKALLRMLRSYYEHVSHYENSLVKKFYVVHHVKPIGGQKTRFIMMGNVFCSEYPIHGRFDLKG</sequence>
<dbReference type="PROSITE" id="PS51455">
    <property type="entry name" value="PIPK"/>
    <property type="match status" value="1"/>
</dbReference>
<dbReference type="PANTHER" id="PTHR23086">
    <property type="entry name" value="PHOSPHATIDYLINOSITOL-4-PHOSPHATE 5-KINASE"/>
    <property type="match status" value="1"/>
</dbReference>
<dbReference type="Gene3D" id="3.30.800.10">
    <property type="entry name" value="Phosphatidylinositol Phosphate Kinase II Beta"/>
    <property type="match status" value="1"/>
</dbReference>
<keyword evidence="2" id="KW-0418">Kinase</keyword>
<organism evidence="4 6">
    <name type="scientific">Medicago truncatula</name>
    <name type="common">Barrel medic</name>
    <name type="synonym">Medicago tribuloides</name>
    <dbReference type="NCBI Taxonomy" id="3880"/>
    <lineage>
        <taxon>Eukaryota</taxon>
        <taxon>Viridiplantae</taxon>
        <taxon>Streptophyta</taxon>
        <taxon>Embryophyta</taxon>
        <taxon>Tracheophyta</taxon>
        <taxon>Spermatophyta</taxon>
        <taxon>Magnoliopsida</taxon>
        <taxon>eudicotyledons</taxon>
        <taxon>Gunneridae</taxon>
        <taxon>Pentapetalae</taxon>
        <taxon>rosids</taxon>
        <taxon>fabids</taxon>
        <taxon>Fabales</taxon>
        <taxon>Fabaceae</taxon>
        <taxon>Papilionoideae</taxon>
        <taxon>50 kb inversion clade</taxon>
        <taxon>NPAAA clade</taxon>
        <taxon>Hologalegina</taxon>
        <taxon>IRL clade</taxon>
        <taxon>Trifolieae</taxon>
        <taxon>Medicago</taxon>
    </lineage>
</organism>
<dbReference type="eggNOG" id="KOG0229">
    <property type="taxonomic scope" value="Eukaryota"/>
</dbReference>
<dbReference type="SUPFAM" id="SSF56104">
    <property type="entry name" value="SAICAR synthase-like"/>
    <property type="match status" value="1"/>
</dbReference>
<keyword evidence="2" id="KW-0067">ATP-binding</keyword>
<dbReference type="HOGENOM" id="CLU_2725960_0_0_1"/>
<keyword evidence="6" id="KW-1185">Reference proteome</keyword>